<evidence type="ECO:0000256" key="4">
    <source>
        <dbReference type="ARBA" id="ARBA00021752"/>
    </source>
</evidence>
<comment type="caution">
    <text evidence="11">The sequence shown here is derived from an EMBL/GenBank/DDBJ whole genome shotgun (WGS) entry which is preliminary data.</text>
</comment>
<reference evidence="11 12" key="1">
    <citation type="journal article" date="2024" name="Ann. Entomol. Soc. Am.">
        <title>Genomic analyses of the southern and eastern yellowjacket wasps (Hymenoptera: Vespidae) reveal evolutionary signatures of social life.</title>
        <authorList>
            <person name="Catto M.A."/>
            <person name="Caine P.B."/>
            <person name="Orr S.E."/>
            <person name="Hunt B.G."/>
            <person name="Goodisman M.A.D."/>
        </authorList>
    </citation>
    <scope>NUCLEOTIDE SEQUENCE [LARGE SCALE GENOMIC DNA]</scope>
    <source>
        <strain evidence="11">233</strain>
        <tissue evidence="11">Head and thorax</tissue>
    </source>
</reference>
<keyword evidence="7" id="KW-0969">Cilium</keyword>
<evidence type="ECO:0000256" key="5">
    <source>
        <dbReference type="ARBA" id="ARBA00022490"/>
    </source>
</evidence>
<evidence type="ECO:0000256" key="7">
    <source>
        <dbReference type="ARBA" id="ARBA00023069"/>
    </source>
</evidence>
<proteinExistence type="inferred from homology"/>
<organism evidence="11 12">
    <name type="scientific">Vespula squamosa</name>
    <name type="common">Southern yellow jacket</name>
    <name type="synonym">Wasp</name>
    <dbReference type="NCBI Taxonomy" id="30214"/>
    <lineage>
        <taxon>Eukaryota</taxon>
        <taxon>Metazoa</taxon>
        <taxon>Ecdysozoa</taxon>
        <taxon>Arthropoda</taxon>
        <taxon>Hexapoda</taxon>
        <taxon>Insecta</taxon>
        <taxon>Pterygota</taxon>
        <taxon>Neoptera</taxon>
        <taxon>Endopterygota</taxon>
        <taxon>Hymenoptera</taxon>
        <taxon>Apocrita</taxon>
        <taxon>Aculeata</taxon>
        <taxon>Vespoidea</taxon>
        <taxon>Vespidae</taxon>
        <taxon>Vespinae</taxon>
        <taxon>Vespula</taxon>
    </lineage>
</organism>
<name>A0ABD2A097_VESSQ</name>
<evidence type="ECO:0000256" key="1">
    <source>
        <dbReference type="ARBA" id="ARBA00003029"/>
    </source>
</evidence>
<dbReference type="PANTHER" id="PTHR31598:SF1">
    <property type="entry name" value="DYNEIN REGULATORY COMPLEX PROTEIN 10"/>
    <property type="match status" value="1"/>
</dbReference>
<dbReference type="PANTHER" id="PTHR31598">
    <property type="entry name" value="IQ DOMAIN-CONTAINING PROTEIN D"/>
    <property type="match status" value="1"/>
</dbReference>
<evidence type="ECO:0000313" key="11">
    <source>
        <dbReference type="EMBL" id="KAL2713862.1"/>
    </source>
</evidence>
<keyword evidence="8" id="KW-0206">Cytoskeleton</keyword>
<comment type="similarity">
    <text evidence="3">Belongs to the DRC10 family.</text>
</comment>
<feature type="coiled-coil region" evidence="10">
    <location>
        <begin position="180"/>
        <end position="207"/>
    </location>
</feature>
<evidence type="ECO:0000256" key="3">
    <source>
        <dbReference type="ARBA" id="ARBA00009071"/>
    </source>
</evidence>
<keyword evidence="10" id="KW-0175">Coiled coil</keyword>
<keyword evidence="9" id="KW-0966">Cell projection</keyword>
<evidence type="ECO:0000256" key="10">
    <source>
        <dbReference type="SAM" id="Coils"/>
    </source>
</evidence>
<dbReference type="InterPro" id="IPR042815">
    <property type="entry name" value="DRC10"/>
</dbReference>
<evidence type="ECO:0000256" key="9">
    <source>
        <dbReference type="ARBA" id="ARBA00023273"/>
    </source>
</evidence>
<sequence>MNDTMSQFKKQQKKNGLDSILNCIKQIFHETMDTFQLVITVPLLIKNSTLKSLLTKEEMELVNNIVFFTDRMHSDQSHSSESKISQTSYESSTNELKEDIDKNITDTMIFKMLKILYNYPSIRKVVVSCWMKVSGQSLLFKHYIYYFMKYIISIMELTPEEEMAKNMHYKNVWSRNKDGVEEIRKLTTDLEMQREEKEKEMESTMTQYKTDTTIIDKLNEICIEDLQSVSSKYEKKQYLLYKSWEIKRDELYDKLDQVKKEFEMIKTANFKIISDINNKRLKTEAQLLSVINRFDTDIDDKLTEYEELCETYESDKMEKNSLKAAIQFQEDTYDLFLKDVYDESLEYYAG</sequence>
<keyword evidence="6" id="KW-0282">Flagellum</keyword>
<evidence type="ECO:0000256" key="2">
    <source>
        <dbReference type="ARBA" id="ARBA00004611"/>
    </source>
</evidence>
<dbReference type="Proteomes" id="UP001607302">
    <property type="component" value="Unassembled WGS sequence"/>
</dbReference>
<comment type="function">
    <text evidence="1">Component of the nexin-dynein regulatory complex (N-DRC), a key regulator of ciliary/flagellar motility which maintains the alignment and integrity of the distal axoneme and regulates microtubule sliding in motile axonemes.</text>
</comment>
<gene>
    <name evidence="11" type="ORF">V1478_016419</name>
</gene>
<accession>A0ABD2A097</accession>
<evidence type="ECO:0000256" key="6">
    <source>
        <dbReference type="ARBA" id="ARBA00022846"/>
    </source>
</evidence>
<evidence type="ECO:0000313" key="12">
    <source>
        <dbReference type="Proteomes" id="UP001607302"/>
    </source>
</evidence>
<dbReference type="AlphaFoldDB" id="A0ABD2A097"/>
<evidence type="ECO:0000256" key="8">
    <source>
        <dbReference type="ARBA" id="ARBA00023212"/>
    </source>
</evidence>
<keyword evidence="12" id="KW-1185">Reference proteome</keyword>
<dbReference type="EMBL" id="JAUDFV010000157">
    <property type="protein sequence ID" value="KAL2713862.1"/>
    <property type="molecule type" value="Genomic_DNA"/>
</dbReference>
<comment type="subcellular location">
    <subcellularLocation>
        <location evidence="2">Cytoplasm</location>
        <location evidence="2">Cytoskeleton</location>
        <location evidence="2">Flagellum axoneme</location>
    </subcellularLocation>
</comment>
<keyword evidence="5" id="KW-0963">Cytoplasm</keyword>
<protein>
    <recommendedName>
        <fullName evidence="4">Dynein regulatory complex protein 10</fullName>
    </recommendedName>
</protein>